<feature type="compositionally biased region" description="Acidic residues" evidence="2">
    <location>
        <begin position="369"/>
        <end position="378"/>
    </location>
</feature>
<feature type="compositionally biased region" description="Polar residues" evidence="2">
    <location>
        <begin position="238"/>
        <end position="251"/>
    </location>
</feature>
<dbReference type="EnsemblMetazoa" id="XM_019916886.1">
    <property type="protein sequence ID" value="XP_019772445.1"/>
    <property type="gene ID" value="LOC109546052"/>
</dbReference>
<name>A0AAR5P374_DENPD</name>
<organism evidence="4 5">
    <name type="scientific">Dendroctonus ponderosae</name>
    <name type="common">Mountain pine beetle</name>
    <dbReference type="NCBI Taxonomy" id="77166"/>
    <lineage>
        <taxon>Eukaryota</taxon>
        <taxon>Metazoa</taxon>
        <taxon>Ecdysozoa</taxon>
        <taxon>Arthropoda</taxon>
        <taxon>Hexapoda</taxon>
        <taxon>Insecta</taxon>
        <taxon>Pterygota</taxon>
        <taxon>Neoptera</taxon>
        <taxon>Endopterygota</taxon>
        <taxon>Coleoptera</taxon>
        <taxon>Polyphaga</taxon>
        <taxon>Cucujiformia</taxon>
        <taxon>Curculionidae</taxon>
        <taxon>Scolytinae</taxon>
        <taxon>Dendroctonus</taxon>
    </lineage>
</organism>
<dbReference type="EnsemblMetazoa" id="XM_019899763.1">
    <property type="protein sequence ID" value="XP_019755322.1"/>
    <property type="gene ID" value="LOC109534191"/>
</dbReference>
<feature type="domain" description="SH2" evidence="3">
    <location>
        <begin position="109"/>
        <end position="213"/>
    </location>
</feature>
<evidence type="ECO:0000256" key="2">
    <source>
        <dbReference type="SAM" id="MobiDB-lite"/>
    </source>
</evidence>
<dbReference type="SUPFAM" id="SSF55550">
    <property type="entry name" value="SH2 domain"/>
    <property type="match status" value="1"/>
</dbReference>
<proteinExistence type="predicted"/>
<dbReference type="AlphaFoldDB" id="A0AAR5P374"/>
<dbReference type="Proteomes" id="UP000019118">
    <property type="component" value="Unassembled WGS sequence"/>
</dbReference>
<dbReference type="GeneID" id="109546052"/>
<feature type="compositionally biased region" description="Polar residues" evidence="2">
    <location>
        <begin position="264"/>
        <end position="305"/>
    </location>
</feature>
<feature type="region of interest" description="Disordered" evidence="2">
    <location>
        <begin position="263"/>
        <end position="378"/>
    </location>
</feature>
<keyword evidence="1" id="KW-0727">SH2 domain</keyword>
<dbReference type="Gene3D" id="3.30.505.10">
    <property type="entry name" value="SH2 domain"/>
    <property type="match status" value="1"/>
</dbReference>
<sequence length="378" mass="41080">MGCFKAVLGKLKKDVQKKMGNMPVFKMNDDKFERMNEERCSKKSLNASLLPDWMEPTKVPMDFSSGVGRLVALNESQEEDTSPRVLRFEQYEQIPREAFANGVHSTQQYYHGSLSRQAAQAKLLAAGTNGSWLLRNSNSRDNTLIISYIFEGRFYHKNISAAPYVDQSSQSGRDRIYVATLDHILAFYDVHSLLEFYRLNTGEELACMLGTSVKNPNQPNSSPARSQVPVRRDDDTRVGTQRPFTRSQQMLADQLSETPKLAGTSVQLPGTSAQVPGTSTQLPGTSTQLPGTSTQLPGTSTQLPGTSVHLPGTSTQLPGTSVQFTGTSVQLPGTSAGGSADLVSSPEERAASSDEVSTDAAAESLSLDPVEEPLPEDN</sequence>
<reference evidence="4" key="2">
    <citation type="submission" date="2024-08" db="UniProtKB">
        <authorList>
            <consortium name="EnsemblMetazoa"/>
        </authorList>
    </citation>
    <scope>IDENTIFICATION</scope>
</reference>
<dbReference type="SMART" id="SM00252">
    <property type="entry name" value="SH2"/>
    <property type="match status" value="1"/>
</dbReference>
<dbReference type="KEGG" id="dpa:109546052"/>
<protein>
    <recommendedName>
        <fullName evidence="3">SH2 domain-containing protein</fullName>
    </recommendedName>
</protein>
<evidence type="ECO:0000256" key="1">
    <source>
        <dbReference type="PROSITE-ProRule" id="PRU00191"/>
    </source>
</evidence>
<evidence type="ECO:0000313" key="4">
    <source>
        <dbReference type="EnsemblMetazoa" id="XP_019755322.1"/>
    </source>
</evidence>
<feature type="region of interest" description="Disordered" evidence="2">
    <location>
        <begin position="211"/>
        <end position="251"/>
    </location>
</feature>
<dbReference type="PANTHER" id="PTHR36493:SF3">
    <property type="entry name" value="CHITIN-BINDING TYPE-4 DOMAIN-CONTAINING PROTEIN"/>
    <property type="match status" value="1"/>
</dbReference>
<keyword evidence="5" id="KW-1185">Reference proteome</keyword>
<dbReference type="InterPro" id="IPR000980">
    <property type="entry name" value="SH2"/>
</dbReference>
<dbReference type="PROSITE" id="PS50001">
    <property type="entry name" value="SH2"/>
    <property type="match status" value="1"/>
</dbReference>
<reference evidence="5" key="1">
    <citation type="journal article" date="2013" name="Genome Biol.">
        <title>Draft genome of the mountain pine beetle, Dendroctonus ponderosae Hopkins, a major forest pest.</title>
        <authorList>
            <person name="Keeling C.I."/>
            <person name="Yuen M.M."/>
            <person name="Liao N.Y."/>
            <person name="Docking T.R."/>
            <person name="Chan S.K."/>
            <person name="Taylor G.A."/>
            <person name="Palmquist D.L."/>
            <person name="Jackman S.D."/>
            <person name="Nguyen A."/>
            <person name="Li M."/>
            <person name="Henderson H."/>
            <person name="Janes J.K."/>
            <person name="Zhao Y."/>
            <person name="Pandoh P."/>
            <person name="Moore R."/>
            <person name="Sperling F.A."/>
            <person name="Huber D.P."/>
            <person name="Birol I."/>
            <person name="Jones S.J."/>
            <person name="Bohlmann J."/>
        </authorList>
    </citation>
    <scope>NUCLEOTIDE SEQUENCE</scope>
</reference>
<evidence type="ECO:0000259" key="3">
    <source>
        <dbReference type="PROSITE" id="PS50001"/>
    </source>
</evidence>
<evidence type="ECO:0000313" key="5">
    <source>
        <dbReference type="Proteomes" id="UP000019118"/>
    </source>
</evidence>
<dbReference type="Pfam" id="PF00017">
    <property type="entry name" value="SH2"/>
    <property type="match status" value="1"/>
</dbReference>
<accession>A0AAR5P374</accession>
<feature type="compositionally biased region" description="Polar residues" evidence="2">
    <location>
        <begin position="212"/>
        <end position="225"/>
    </location>
</feature>
<dbReference type="PANTHER" id="PTHR36493">
    <property type="entry name" value="NEUROBLAST DIFFERENTIATION-ASSOCIATED PROTEIN AHNAK-LIKE PROTEIN"/>
    <property type="match status" value="1"/>
</dbReference>
<feature type="compositionally biased region" description="Polar residues" evidence="2">
    <location>
        <begin position="312"/>
        <end position="333"/>
    </location>
</feature>
<dbReference type="InterPro" id="IPR036860">
    <property type="entry name" value="SH2_dom_sf"/>
</dbReference>